<dbReference type="Pfam" id="PF06089">
    <property type="entry name" value="Asparaginase_II"/>
    <property type="match status" value="1"/>
</dbReference>
<evidence type="ECO:0000313" key="2">
    <source>
        <dbReference type="Proteomes" id="UP000526408"/>
    </source>
</evidence>
<proteinExistence type="predicted"/>
<gene>
    <name evidence="1" type="ORF">HCU73_11180</name>
</gene>
<dbReference type="PANTHER" id="PTHR42110:SF1">
    <property type="entry name" value="L-ASPARAGINASE, PUTATIVE (AFU_ORTHOLOGUE AFUA_3G11890)-RELATED"/>
    <property type="match status" value="1"/>
</dbReference>
<keyword evidence="2" id="KW-1185">Reference proteome</keyword>
<protein>
    <submittedName>
        <fullName evidence="1">Asparaginase</fullName>
    </submittedName>
</protein>
<dbReference type="SUPFAM" id="SSF56601">
    <property type="entry name" value="beta-lactamase/transpeptidase-like"/>
    <property type="match status" value="1"/>
</dbReference>
<name>A0A7X6GZA6_9RHOB</name>
<reference evidence="1 2" key="1">
    <citation type="submission" date="2020-04" db="EMBL/GenBank/DDBJ databases">
        <authorList>
            <person name="Yoon J."/>
        </authorList>
    </citation>
    <scope>NUCLEOTIDE SEQUENCE [LARGE SCALE GENOMIC DNA]</scope>
    <source>
        <strain evidence="1 2">KMU-115</strain>
    </source>
</reference>
<dbReference type="AlphaFoldDB" id="A0A7X6GZA6"/>
<dbReference type="RefSeq" id="WP_168623540.1">
    <property type="nucleotide sequence ID" value="NZ_JAAZQQ010000003.1"/>
</dbReference>
<dbReference type="EMBL" id="JAAZQQ010000003">
    <property type="protein sequence ID" value="NKX45156.1"/>
    <property type="molecule type" value="Genomic_DNA"/>
</dbReference>
<dbReference type="PANTHER" id="PTHR42110">
    <property type="entry name" value="L-ASPARAGINASE, PUTATIVE (AFU_ORTHOLOGUE AFUA_3G11890)-RELATED"/>
    <property type="match status" value="1"/>
</dbReference>
<accession>A0A7X6GZA6</accession>
<dbReference type="InterPro" id="IPR012338">
    <property type="entry name" value="Beta-lactam/transpept-like"/>
</dbReference>
<comment type="caution">
    <text evidence="1">The sequence shown here is derived from an EMBL/GenBank/DDBJ whole genome shotgun (WGS) entry which is preliminary data.</text>
</comment>
<dbReference type="Proteomes" id="UP000526408">
    <property type="component" value="Unassembled WGS sequence"/>
</dbReference>
<dbReference type="InterPro" id="IPR010349">
    <property type="entry name" value="Asparaginase_II"/>
</dbReference>
<sequence>MVGTAERLVEVWRGDICESEHRGHVAVWHADAGLIWALGDIDRPMLPRSSSKMIQALPLVESGAADAHGLTDAQLALACASHSGMPVHTGMVTDWLSALGLTEDALRCGAHLPYHEPTRDALVCSKCAAGQRHNNCSGKHSGFLTLTKHLKAGPEYVDPAHPVQRAVLAAWEELTDETSPGYGIDGCSAPNFASSLKGFARALSQFAAARDGADARQSAMVRLRGAMMAHPLLVAGEGRACTRLMEVMGPRAAIKTGAEAVFAAIVPEHRIGVAVKIADGATRASEAVVTEILCKLGLLDRADPVAQGYLSGPIRNVRGTVTGGYRLTEALTGWQPRL</sequence>
<evidence type="ECO:0000313" key="1">
    <source>
        <dbReference type="EMBL" id="NKX45156.1"/>
    </source>
</evidence>
<organism evidence="1 2">
    <name type="scientific">Roseicyclus persicicus</name>
    <dbReference type="NCBI Taxonomy" id="2650661"/>
    <lineage>
        <taxon>Bacteria</taxon>
        <taxon>Pseudomonadati</taxon>
        <taxon>Pseudomonadota</taxon>
        <taxon>Alphaproteobacteria</taxon>
        <taxon>Rhodobacterales</taxon>
        <taxon>Roseobacteraceae</taxon>
        <taxon>Roseicyclus</taxon>
    </lineage>
</organism>